<dbReference type="eggNOG" id="ENOG503319Y">
    <property type="taxonomic scope" value="Bacteria"/>
</dbReference>
<comment type="caution">
    <text evidence="1">The sequence shown here is derived from an EMBL/GenBank/DDBJ whole genome shotgun (WGS) entry which is preliminary data.</text>
</comment>
<name>N9Y1K6_9CLOT</name>
<reference evidence="1 2" key="1">
    <citation type="submission" date="2013-01" db="EMBL/GenBank/DDBJ databases">
        <title>The Genome Sequence of Clostridium colicanis 209318.</title>
        <authorList>
            <consortium name="The Broad Institute Genome Sequencing Platform"/>
            <person name="Earl A."/>
            <person name="Ward D."/>
            <person name="Feldgarden M."/>
            <person name="Gevers D."/>
            <person name="Courvalin P."/>
            <person name="Lambert T."/>
            <person name="Walker B."/>
            <person name="Young S.K."/>
            <person name="Zeng Q."/>
            <person name="Gargeya S."/>
            <person name="Fitzgerald M."/>
            <person name="Haas B."/>
            <person name="Abouelleil A."/>
            <person name="Alvarado L."/>
            <person name="Arachchi H.M."/>
            <person name="Berlin A.M."/>
            <person name="Chapman S.B."/>
            <person name="Dewar J."/>
            <person name="Goldberg J."/>
            <person name="Griggs A."/>
            <person name="Gujja S."/>
            <person name="Hansen M."/>
            <person name="Howarth C."/>
            <person name="Imamovic A."/>
            <person name="Larimer J."/>
            <person name="McCowan C."/>
            <person name="Murphy C."/>
            <person name="Neiman D."/>
            <person name="Pearson M."/>
            <person name="Priest M."/>
            <person name="Roberts A."/>
            <person name="Saif S."/>
            <person name="Shea T."/>
            <person name="Sisk P."/>
            <person name="Sykes S."/>
            <person name="Wortman J."/>
            <person name="Nusbaum C."/>
            <person name="Birren B."/>
        </authorList>
    </citation>
    <scope>NUCLEOTIDE SEQUENCE [LARGE SCALE GENOMIC DNA]</scope>
    <source>
        <strain evidence="1 2">209318</strain>
    </source>
</reference>
<dbReference type="EMBL" id="AGYT01000008">
    <property type="protein sequence ID" value="ENZ01687.1"/>
    <property type="molecule type" value="Genomic_DNA"/>
</dbReference>
<dbReference type="AlphaFoldDB" id="N9Y1K6"/>
<proteinExistence type="predicted"/>
<gene>
    <name evidence="1" type="ORF">HMPREF1092_00921</name>
</gene>
<sequence>MLDTEDFIKSLNNYKEHVRETLKENMISISSDTLEDAKNRSPIDIGTMRENSGYFVKEEENKITSFIGFMEFYSVYVHQGTGIFALNGDGRQTPWWWKGTTEKWEGWHLTRGQRPKQFLWDSLVNKISTIPEELGEGV</sequence>
<dbReference type="Proteomes" id="UP000013097">
    <property type="component" value="Unassembled WGS sequence"/>
</dbReference>
<dbReference type="HOGENOM" id="CLU_127046_1_0_9"/>
<evidence type="ECO:0000313" key="1">
    <source>
        <dbReference type="EMBL" id="ENZ01687.1"/>
    </source>
</evidence>
<evidence type="ECO:0008006" key="3">
    <source>
        <dbReference type="Google" id="ProtNLM"/>
    </source>
</evidence>
<keyword evidence="2" id="KW-1185">Reference proteome</keyword>
<accession>N9Y1K6</accession>
<dbReference type="PATRIC" id="fig|999411.4.peg.894"/>
<organism evidence="1 2">
    <name type="scientific">Clostridium thermobutyricum</name>
    <dbReference type="NCBI Taxonomy" id="29372"/>
    <lineage>
        <taxon>Bacteria</taxon>
        <taxon>Bacillati</taxon>
        <taxon>Bacillota</taxon>
        <taxon>Clostridia</taxon>
        <taxon>Eubacteriales</taxon>
        <taxon>Clostridiaceae</taxon>
        <taxon>Clostridium</taxon>
    </lineage>
</organism>
<dbReference type="RefSeq" id="WP_002597423.1">
    <property type="nucleotide sequence ID" value="NZ_KB850956.1"/>
</dbReference>
<protein>
    <recommendedName>
        <fullName evidence="3">HK97 gp10 family phage protein</fullName>
    </recommendedName>
</protein>
<evidence type="ECO:0000313" key="2">
    <source>
        <dbReference type="Proteomes" id="UP000013097"/>
    </source>
</evidence>